<dbReference type="RefSeq" id="WP_146566170.1">
    <property type="nucleotide sequence ID" value="NZ_SIHJ01000002.1"/>
</dbReference>
<gene>
    <name evidence="2" type="ORF">KOR34_33250</name>
</gene>
<keyword evidence="3" id="KW-1185">Reference proteome</keyword>
<evidence type="ECO:0000313" key="3">
    <source>
        <dbReference type="Proteomes" id="UP000316714"/>
    </source>
</evidence>
<accession>A0A5C5V6C7</accession>
<dbReference type="AlphaFoldDB" id="A0A5C5V6C7"/>
<dbReference type="OrthoDB" id="213842at2"/>
<proteinExistence type="predicted"/>
<reference evidence="2 3" key="1">
    <citation type="submission" date="2019-02" db="EMBL/GenBank/DDBJ databases">
        <title>Deep-cultivation of Planctomycetes and their phenomic and genomic characterization uncovers novel biology.</title>
        <authorList>
            <person name="Wiegand S."/>
            <person name="Jogler M."/>
            <person name="Boedeker C."/>
            <person name="Pinto D."/>
            <person name="Vollmers J."/>
            <person name="Rivas-Marin E."/>
            <person name="Kohn T."/>
            <person name="Peeters S.H."/>
            <person name="Heuer A."/>
            <person name="Rast P."/>
            <person name="Oberbeckmann S."/>
            <person name="Bunk B."/>
            <person name="Jeske O."/>
            <person name="Meyerdierks A."/>
            <person name="Storesund J.E."/>
            <person name="Kallscheuer N."/>
            <person name="Luecker S."/>
            <person name="Lage O.M."/>
            <person name="Pohl T."/>
            <person name="Merkel B.J."/>
            <person name="Hornburger P."/>
            <person name="Mueller R.-W."/>
            <person name="Bruemmer F."/>
            <person name="Labrenz M."/>
            <person name="Spormann A.M."/>
            <person name="Op Den Camp H."/>
            <person name="Overmann J."/>
            <person name="Amann R."/>
            <person name="Jetten M.S.M."/>
            <person name="Mascher T."/>
            <person name="Medema M.H."/>
            <person name="Devos D.P."/>
            <person name="Kaster A.-K."/>
            <person name="Ovreas L."/>
            <person name="Rohde M."/>
            <person name="Galperin M.Y."/>
            <person name="Jogler C."/>
        </authorList>
    </citation>
    <scope>NUCLEOTIDE SEQUENCE [LARGE SCALE GENOMIC DNA]</scope>
    <source>
        <strain evidence="2 3">KOR34</strain>
    </source>
</reference>
<organism evidence="2 3">
    <name type="scientific">Posidoniimonas corsicana</name>
    <dbReference type="NCBI Taxonomy" id="1938618"/>
    <lineage>
        <taxon>Bacteria</taxon>
        <taxon>Pseudomonadati</taxon>
        <taxon>Planctomycetota</taxon>
        <taxon>Planctomycetia</taxon>
        <taxon>Pirellulales</taxon>
        <taxon>Lacipirellulaceae</taxon>
        <taxon>Posidoniimonas</taxon>
    </lineage>
</organism>
<protein>
    <recommendedName>
        <fullName evidence="4">3-keto-disaccharide hydrolase domain-containing protein</fullName>
    </recommendedName>
</protein>
<evidence type="ECO:0008006" key="4">
    <source>
        <dbReference type="Google" id="ProtNLM"/>
    </source>
</evidence>
<keyword evidence="1" id="KW-0732">Signal</keyword>
<dbReference type="Proteomes" id="UP000316714">
    <property type="component" value="Unassembled WGS sequence"/>
</dbReference>
<dbReference type="Pfam" id="PF09865">
    <property type="entry name" value="DUF2092"/>
    <property type="match status" value="1"/>
</dbReference>
<dbReference type="EMBL" id="SIHJ01000002">
    <property type="protein sequence ID" value="TWT33493.1"/>
    <property type="molecule type" value="Genomic_DNA"/>
</dbReference>
<comment type="caution">
    <text evidence="2">The sequence shown here is derived from an EMBL/GenBank/DDBJ whole genome shotgun (WGS) entry which is preliminary data.</text>
</comment>
<feature type="chain" id="PRO_5022670104" description="3-keto-disaccharide hydrolase domain-containing protein" evidence="1">
    <location>
        <begin position="29"/>
        <end position="924"/>
    </location>
</feature>
<dbReference type="InterPro" id="IPR019207">
    <property type="entry name" value="DUF2092"/>
</dbReference>
<name>A0A5C5V6C7_9BACT</name>
<evidence type="ECO:0000313" key="2">
    <source>
        <dbReference type="EMBL" id="TWT33493.1"/>
    </source>
</evidence>
<feature type="signal peptide" evidence="1">
    <location>
        <begin position="1"/>
        <end position="28"/>
    </location>
</feature>
<evidence type="ECO:0000256" key="1">
    <source>
        <dbReference type="SAM" id="SignalP"/>
    </source>
</evidence>
<sequence precursor="true">MAILQTRRTAAAVLVALLLLSRGPAVFAADEAQQLAQRVTDFYTAAKSFSVDVQYGMVQPEAELEERRVVLARPNRLSVTSQGDSGAQFICDGKKLVATMPVFGQQVQEEAGGDFDSLLRTAAARVLAGASVAVRLAGADPLGVAGAGIELSTLEPQRDGRVLCDRLQLGRGDSRVVVWVQQGDQPLVRRFEWKLQPDDDDSAEMPMPVAIFDNWRFDADLAEDAFKLPEADGLELVESFGPPGAKRPDLTGPIPLKPGATTVRDFAASKLAFNRRTLVDAYAEHGSHNDAWDEQATQFLSEVARHFGGDEGFKMQAELAEMGQAVLALGCDDPMVQYCVGAMLQDAGSDDEAKAQAEELVVQSYAGLVERGYPANRRYAAANRAHRTLNQQMANSADAAEFAEAVKREALQMILQDDLSNQQGRQLLDSILEVAKGCTLDEEAQFYEAARAHVEQQPFIVNMIGGAHHSRRAWKARGTGWASSVSEEGWKVFAKEMAAARDCYEDAWIAAPDRPEPATEMIGLTMADNVSPPSEMRLWFDRAVEAQIDHNPAYHAYLYGLTPRWGGSFGQMYQFGLRCKQTERYDTDVPYMLCEALWKVARDSQNTLGLDILKRQGVYDEAAEVCDRYIAEDSNANWWRSVHLALAYCTEHWEDAERRLDELNGEPEFNAFARFPVTVSEVVSEVRVRTSPQAAELMEVLSDDDPDNRATAIQRLEELAEQQDIGPHVRFRLRSKLQTLNWLRAFDEGQAVALQADPTLAGWQTAAGFWTSEEDNRALRGVSSTDGVIAVCHADFGPAWELSGEWEYGESPYNLWDAGVFICQAEKPAFSVMLNPSEDWIAAGPYGEHTEHKTPLEWSDKVAPFRVRLDRGVVDVWIGDQHVVESKALPGWTPARPLQVGFGGKYNWGGSVLTFRNLSIKKID</sequence>